<feature type="non-terminal residue" evidence="6">
    <location>
        <position position="245"/>
    </location>
</feature>
<comment type="caution">
    <text evidence="6">The sequence shown here is derived from an EMBL/GenBank/DDBJ whole genome shotgun (WGS) entry which is preliminary data.</text>
</comment>
<dbReference type="InterPro" id="IPR013783">
    <property type="entry name" value="Ig-like_fold"/>
</dbReference>
<evidence type="ECO:0000313" key="6">
    <source>
        <dbReference type="EMBL" id="KAJ2932143.1"/>
    </source>
</evidence>
<dbReference type="InterPro" id="IPR013784">
    <property type="entry name" value="Carb-bd-like_fold"/>
</dbReference>
<evidence type="ECO:0000256" key="4">
    <source>
        <dbReference type="SAM" id="MobiDB-lite"/>
    </source>
</evidence>
<dbReference type="Gene3D" id="2.60.40.10">
    <property type="entry name" value="Immunoglobulins"/>
    <property type="match status" value="1"/>
</dbReference>
<keyword evidence="3" id="KW-0175">Coiled coil</keyword>
<dbReference type="GO" id="GO:2001070">
    <property type="term" value="F:starch binding"/>
    <property type="evidence" value="ECO:0007669"/>
    <property type="project" value="InterPro"/>
</dbReference>
<dbReference type="FunFam" id="2.60.40.10:FF:000552">
    <property type="entry name" value="Related to glucoamylase"/>
    <property type="match status" value="1"/>
</dbReference>
<proteinExistence type="predicted"/>
<sequence>MPVVTAESRGLSQQLENEREARNVERTQFSKDRSDEQQGFEAEKRTLGNRIVGLEQGLEAKEKARRRLEEDIAIVRREKDEISHVGASLQQQLISAKEAMKELQESADARVNSLQNDIDTMRDDRERQIASRDNQINVLNARLDEARNAPVQVTFNVRAETVCGENIFITGSIDQLKRWSPKNAVALSPRNYPIWTVTLSIPARTRFEYKYIRKFNGELKRWESDPNCSYSSPASGIATINDIWR</sequence>
<evidence type="ECO:0000313" key="7">
    <source>
        <dbReference type="Proteomes" id="UP001140091"/>
    </source>
</evidence>
<feature type="compositionally biased region" description="Basic and acidic residues" evidence="4">
    <location>
        <begin position="16"/>
        <end position="40"/>
    </location>
</feature>
<dbReference type="CDD" id="cd05808">
    <property type="entry name" value="CBM20_alpha_amylase"/>
    <property type="match status" value="1"/>
</dbReference>
<name>A0A9W8JEY8_9AGAR</name>
<dbReference type="PANTHER" id="PTHR15048">
    <property type="entry name" value="STARCH-BINDING DOMAIN-CONTAINING PROTEIN 1"/>
    <property type="match status" value="1"/>
</dbReference>
<keyword evidence="1" id="KW-0119">Carbohydrate metabolism</keyword>
<dbReference type="Proteomes" id="UP001140091">
    <property type="component" value="Unassembled WGS sequence"/>
</dbReference>
<evidence type="ECO:0000256" key="3">
    <source>
        <dbReference type="SAM" id="Coils"/>
    </source>
</evidence>
<dbReference type="SMART" id="SM01065">
    <property type="entry name" value="CBM_2"/>
    <property type="match status" value="1"/>
</dbReference>
<dbReference type="Pfam" id="PF00686">
    <property type="entry name" value="CBM_20"/>
    <property type="match status" value="1"/>
</dbReference>
<dbReference type="PANTHER" id="PTHR15048:SF0">
    <property type="entry name" value="STARCH-BINDING DOMAIN-CONTAINING PROTEIN 1"/>
    <property type="match status" value="1"/>
</dbReference>
<keyword evidence="7" id="KW-1185">Reference proteome</keyword>
<dbReference type="PROSITE" id="PS51166">
    <property type="entry name" value="CBM20"/>
    <property type="match status" value="1"/>
</dbReference>
<organism evidence="6 7">
    <name type="scientific">Candolleomyces eurysporus</name>
    <dbReference type="NCBI Taxonomy" id="2828524"/>
    <lineage>
        <taxon>Eukaryota</taxon>
        <taxon>Fungi</taxon>
        <taxon>Dikarya</taxon>
        <taxon>Basidiomycota</taxon>
        <taxon>Agaricomycotina</taxon>
        <taxon>Agaricomycetes</taxon>
        <taxon>Agaricomycetidae</taxon>
        <taxon>Agaricales</taxon>
        <taxon>Agaricineae</taxon>
        <taxon>Psathyrellaceae</taxon>
        <taxon>Candolleomyces</taxon>
    </lineage>
</organism>
<keyword evidence="2" id="KW-0624">Polysaccharide degradation</keyword>
<dbReference type="GO" id="GO:0000272">
    <property type="term" value="P:polysaccharide catabolic process"/>
    <property type="evidence" value="ECO:0007669"/>
    <property type="project" value="UniProtKB-KW"/>
</dbReference>
<feature type="coiled-coil region" evidence="3">
    <location>
        <begin position="51"/>
        <end position="149"/>
    </location>
</feature>
<evidence type="ECO:0000259" key="5">
    <source>
        <dbReference type="PROSITE" id="PS51166"/>
    </source>
</evidence>
<dbReference type="OrthoDB" id="6123450at2759"/>
<evidence type="ECO:0000256" key="1">
    <source>
        <dbReference type="ARBA" id="ARBA00023277"/>
    </source>
</evidence>
<dbReference type="GO" id="GO:0016020">
    <property type="term" value="C:membrane"/>
    <property type="evidence" value="ECO:0007669"/>
    <property type="project" value="TreeGrafter"/>
</dbReference>
<dbReference type="InterPro" id="IPR002044">
    <property type="entry name" value="CBM20"/>
</dbReference>
<reference evidence="6" key="1">
    <citation type="submission" date="2022-06" db="EMBL/GenBank/DDBJ databases">
        <title>Genome Sequence of Candolleomyces eurysporus.</title>
        <authorList>
            <person name="Buettner E."/>
        </authorList>
    </citation>
    <scope>NUCLEOTIDE SEQUENCE</scope>
    <source>
        <strain evidence="6">VTCC 930004</strain>
    </source>
</reference>
<dbReference type="SUPFAM" id="SSF49452">
    <property type="entry name" value="Starch-binding domain-like"/>
    <property type="match status" value="1"/>
</dbReference>
<dbReference type="AlphaFoldDB" id="A0A9W8JEY8"/>
<feature type="region of interest" description="Disordered" evidence="4">
    <location>
        <begin position="1"/>
        <end position="40"/>
    </location>
</feature>
<feature type="domain" description="CBM20" evidence="5">
    <location>
        <begin position="145"/>
        <end position="245"/>
    </location>
</feature>
<evidence type="ECO:0000256" key="2">
    <source>
        <dbReference type="ARBA" id="ARBA00023326"/>
    </source>
</evidence>
<protein>
    <recommendedName>
        <fullName evidence="5">CBM20 domain-containing protein</fullName>
    </recommendedName>
</protein>
<accession>A0A9W8JEY8</accession>
<gene>
    <name evidence="6" type="ORF">H1R20_g4970</name>
</gene>
<dbReference type="EMBL" id="JANBPK010000780">
    <property type="protein sequence ID" value="KAJ2932143.1"/>
    <property type="molecule type" value="Genomic_DNA"/>
</dbReference>